<evidence type="ECO:0000256" key="1">
    <source>
        <dbReference type="SAM" id="MobiDB-lite"/>
    </source>
</evidence>
<reference evidence="3 4" key="1">
    <citation type="submission" date="2024-06" db="EMBL/GenBank/DDBJ databases">
        <title>The Natural Products Discovery Center: Release of the First 8490 Sequenced Strains for Exploring Actinobacteria Biosynthetic Diversity.</title>
        <authorList>
            <person name="Kalkreuter E."/>
            <person name="Kautsar S.A."/>
            <person name="Yang D."/>
            <person name="Bader C.D."/>
            <person name="Teijaro C.N."/>
            <person name="Fluegel L."/>
            <person name="Davis C.M."/>
            <person name="Simpson J.R."/>
            <person name="Lauterbach L."/>
            <person name="Steele A.D."/>
            <person name="Gui C."/>
            <person name="Meng S."/>
            <person name="Li G."/>
            <person name="Viehrig K."/>
            <person name="Ye F."/>
            <person name="Su P."/>
            <person name="Kiefer A.F."/>
            <person name="Nichols A."/>
            <person name="Cepeda A.J."/>
            <person name="Yan W."/>
            <person name="Fan B."/>
            <person name="Jiang Y."/>
            <person name="Adhikari A."/>
            <person name="Zheng C.-J."/>
            <person name="Schuster L."/>
            <person name="Cowan T.M."/>
            <person name="Smanski M.J."/>
            <person name="Chevrette M.G."/>
            <person name="De Carvalho L.P.S."/>
            <person name="Shen B."/>
        </authorList>
    </citation>
    <scope>NUCLEOTIDE SEQUENCE [LARGE SCALE GENOMIC DNA]</scope>
    <source>
        <strain evidence="3 4">NPDC050100</strain>
    </source>
</reference>
<evidence type="ECO:0000313" key="3">
    <source>
        <dbReference type="EMBL" id="MEV0972246.1"/>
    </source>
</evidence>
<feature type="compositionally biased region" description="Low complexity" evidence="1">
    <location>
        <begin position="29"/>
        <end position="48"/>
    </location>
</feature>
<sequence length="430" mass="43895">MGRMVMARVVAVSLVLAGCAATYGNGRAPVTVSPPSSVRSPHPSVTPRQYPAQGKFVVDRTQVTRSNGTYTADGVNLSAILVTNSGKLTMTSPQIDKTGDAASNSESGFFGINSAVLAQSAGTAVISGGSVTTDGVGATALFAYGQKSSLSMTGGTIEASGEYSRGAIAADRGKVTLARVKVTTSGDHASTVTASRGDGEIVVVGGELSTSGRYSAGVYALGTITCTGARITAARSEGLVIDGASSISLKDCLVRGAVGARLYRYAGRRPGRAVLTVHGGRLIAERGEAFQVSSTAALITVKGGARVENSGRLVNATRYGQAALVVDGGRLTGDIVTDETSEASVALHEGARLTGRISRAAVALDRPSRWNVTDDSTLTALTGAVLKNGVVENIVGNGHDVRYDARLPANAPLAGRTYPLAKGGKLLPRR</sequence>
<accession>A0ABV3GKS4</accession>
<dbReference type="SUPFAM" id="SSF51126">
    <property type="entry name" value="Pectin lyase-like"/>
    <property type="match status" value="1"/>
</dbReference>
<feature type="signal peptide" evidence="2">
    <location>
        <begin position="1"/>
        <end position="20"/>
    </location>
</feature>
<dbReference type="PROSITE" id="PS51257">
    <property type="entry name" value="PROKAR_LIPOPROTEIN"/>
    <property type="match status" value="1"/>
</dbReference>
<proteinExistence type="predicted"/>
<dbReference type="Proteomes" id="UP001551675">
    <property type="component" value="Unassembled WGS sequence"/>
</dbReference>
<feature type="chain" id="PRO_5045335751" description="Carbohydrate-binding domain-containing protein" evidence="2">
    <location>
        <begin position="21"/>
        <end position="430"/>
    </location>
</feature>
<comment type="caution">
    <text evidence="3">The sequence shown here is derived from an EMBL/GenBank/DDBJ whole genome shotgun (WGS) entry which is preliminary data.</text>
</comment>
<dbReference type="InterPro" id="IPR011050">
    <property type="entry name" value="Pectin_lyase_fold/virulence"/>
</dbReference>
<evidence type="ECO:0000256" key="2">
    <source>
        <dbReference type="SAM" id="SignalP"/>
    </source>
</evidence>
<dbReference type="Gene3D" id="2.160.20.20">
    <property type="match status" value="2"/>
</dbReference>
<organism evidence="3 4">
    <name type="scientific">Microtetraspora glauca</name>
    <dbReference type="NCBI Taxonomy" id="1996"/>
    <lineage>
        <taxon>Bacteria</taxon>
        <taxon>Bacillati</taxon>
        <taxon>Actinomycetota</taxon>
        <taxon>Actinomycetes</taxon>
        <taxon>Streptosporangiales</taxon>
        <taxon>Streptosporangiaceae</taxon>
        <taxon>Microtetraspora</taxon>
    </lineage>
</organism>
<protein>
    <recommendedName>
        <fullName evidence="5">Carbohydrate-binding domain-containing protein</fullName>
    </recommendedName>
</protein>
<dbReference type="RefSeq" id="WP_358137177.1">
    <property type="nucleotide sequence ID" value="NZ_JBFALK010000015.1"/>
</dbReference>
<dbReference type="InterPro" id="IPR012332">
    <property type="entry name" value="Autotransporter_pectin_lyase_C"/>
</dbReference>
<gene>
    <name evidence="3" type="ORF">AB0I59_26910</name>
</gene>
<dbReference type="EMBL" id="JBFALK010000015">
    <property type="protein sequence ID" value="MEV0972246.1"/>
    <property type="molecule type" value="Genomic_DNA"/>
</dbReference>
<evidence type="ECO:0008006" key="5">
    <source>
        <dbReference type="Google" id="ProtNLM"/>
    </source>
</evidence>
<feature type="region of interest" description="Disordered" evidence="1">
    <location>
        <begin position="28"/>
        <end position="49"/>
    </location>
</feature>
<evidence type="ECO:0000313" key="4">
    <source>
        <dbReference type="Proteomes" id="UP001551675"/>
    </source>
</evidence>
<name>A0ABV3GKS4_MICGL</name>
<keyword evidence="4" id="KW-1185">Reference proteome</keyword>
<keyword evidence="2" id="KW-0732">Signal</keyword>